<dbReference type="EMBL" id="JBHMEX010000026">
    <property type="protein sequence ID" value="MFB9063846.1"/>
    <property type="molecule type" value="Genomic_DNA"/>
</dbReference>
<protein>
    <submittedName>
        <fullName evidence="1">Type VI secretion system tube protein TssD</fullName>
    </submittedName>
</protein>
<evidence type="ECO:0000313" key="2">
    <source>
        <dbReference type="Proteomes" id="UP001589589"/>
    </source>
</evidence>
<dbReference type="RefSeq" id="WP_290262380.1">
    <property type="nucleotide sequence ID" value="NZ_JAUFQQ010000003.1"/>
</dbReference>
<name>A0ABV5FL22_9FLAO</name>
<accession>A0ABV5FL22</accession>
<sequence>MIGLGVLKLDNKEYRLLDIIYNSSQRVDVTGKPSGVRSGLVFDLKIESDSDTSLLEWALGDEAKDGIITFYKPDGISKFKEIQFKKSYCISHNEKFEANGTMPMHQILRIVEPRQENLKEQIVPPKRIVKQEKAETKVKTIKCITKLDNGSANDGSGTKLQVGMLFGKTYEFNVTDYTEEIPDNKSTINWMVRYHNLSENKWIEKKLSHVGDSLKFTVNDKDMCGRFVFIRAFIIDSENEGEIKVWKHNRFRWFDSAKIKEEVQERKGKPYLANQNDTPTCGMAAVIYLLAKKDFDKYENFVLQLHQKGVAKCNDYTFDLSEKSNHLLEMNPATNKKYPTHLVKMSYCDWITFSCIRDKENGVINYSGENDESFAGSTVPRELMKLMKEILGFKSVMDNTNVVFNKGTLPWDGENSSSQEIAKMQELYLKGYTVIMLINTNMLYKAKSSLISSIEHWVVFEGVIGGTITWDEYGFKVFSWGEIRNVIINPEVFSSNFYGYVYGK</sequence>
<reference evidence="1 2" key="1">
    <citation type="submission" date="2024-09" db="EMBL/GenBank/DDBJ databases">
        <authorList>
            <person name="Sun Q."/>
            <person name="Mori K."/>
        </authorList>
    </citation>
    <scope>NUCLEOTIDE SEQUENCE [LARGE SCALE GENOMIC DNA]</scope>
    <source>
        <strain evidence="1 2">CECT 7908</strain>
    </source>
</reference>
<keyword evidence="2" id="KW-1185">Reference proteome</keyword>
<organism evidence="1 2">
    <name type="scientific">Flavobacterium branchiarum</name>
    <dbReference type="NCBI Taxonomy" id="1114870"/>
    <lineage>
        <taxon>Bacteria</taxon>
        <taxon>Pseudomonadati</taxon>
        <taxon>Bacteroidota</taxon>
        <taxon>Flavobacteriia</taxon>
        <taxon>Flavobacteriales</taxon>
        <taxon>Flavobacteriaceae</taxon>
        <taxon>Flavobacterium</taxon>
    </lineage>
</organism>
<dbReference type="Pfam" id="PF17642">
    <property type="entry name" value="TssD"/>
    <property type="match status" value="1"/>
</dbReference>
<gene>
    <name evidence="1" type="primary">tssD</name>
    <name evidence="1" type="ORF">ACFFUQ_07400</name>
</gene>
<dbReference type="Proteomes" id="UP001589589">
    <property type="component" value="Unassembled WGS sequence"/>
</dbReference>
<proteinExistence type="predicted"/>
<dbReference type="InterPro" id="IPR041408">
    <property type="entry name" value="Hcp_Tssd"/>
</dbReference>
<evidence type="ECO:0000313" key="1">
    <source>
        <dbReference type="EMBL" id="MFB9063846.1"/>
    </source>
</evidence>
<comment type="caution">
    <text evidence="1">The sequence shown here is derived from an EMBL/GenBank/DDBJ whole genome shotgun (WGS) entry which is preliminary data.</text>
</comment>